<dbReference type="EMBL" id="CCXS01000001">
    <property type="protein sequence ID" value="CEG21648.1"/>
    <property type="molecule type" value="Genomic_DNA"/>
</dbReference>
<comment type="catalytic activity">
    <reaction evidence="6">
        <text>L-threonyl-[protein] + ATP = 3-O-(5'-adenylyl)-L-threonyl-[protein] + diphosphate</text>
        <dbReference type="Rhea" id="RHEA:54292"/>
        <dbReference type="Rhea" id="RHEA-COMP:11060"/>
        <dbReference type="Rhea" id="RHEA-COMP:13847"/>
        <dbReference type="ChEBI" id="CHEBI:30013"/>
        <dbReference type="ChEBI" id="CHEBI:30616"/>
        <dbReference type="ChEBI" id="CHEBI:33019"/>
        <dbReference type="ChEBI" id="CHEBI:138113"/>
        <dbReference type="EC" id="2.7.7.108"/>
    </reaction>
</comment>
<dbReference type="InterPro" id="IPR036597">
    <property type="entry name" value="Fido-like_dom_sf"/>
</dbReference>
<dbReference type="STRING" id="1499687.BN1080_00561"/>
<evidence type="ECO:0000256" key="1">
    <source>
        <dbReference type="ARBA" id="ARBA00022679"/>
    </source>
</evidence>
<keyword evidence="4" id="KW-0067">ATP-binding</keyword>
<dbReference type="RefSeq" id="WP_052650321.1">
    <property type="nucleotide sequence ID" value="NZ_CCXS01000001.1"/>
</dbReference>
<reference evidence="9 10" key="1">
    <citation type="submission" date="2014-09" db="EMBL/GenBank/DDBJ databases">
        <authorList>
            <person name="Urmite Genomes Urmite Genomes"/>
        </authorList>
    </citation>
    <scope>NUCLEOTIDE SEQUENCE [LARGE SCALE GENOMIC DNA]</scope>
    <source>
        <strain evidence="9 10">ES2</strain>
    </source>
</reference>
<evidence type="ECO:0000256" key="6">
    <source>
        <dbReference type="ARBA" id="ARBA00047939"/>
    </source>
</evidence>
<evidence type="ECO:0000313" key="9">
    <source>
        <dbReference type="EMBL" id="CEG21648.1"/>
    </source>
</evidence>
<evidence type="ECO:0000256" key="3">
    <source>
        <dbReference type="ARBA" id="ARBA00022741"/>
    </source>
</evidence>
<evidence type="ECO:0000256" key="4">
    <source>
        <dbReference type="ARBA" id="ARBA00022840"/>
    </source>
</evidence>
<keyword evidence="10" id="KW-1185">Reference proteome</keyword>
<keyword evidence="3" id="KW-0547">Nucleotide-binding</keyword>
<dbReference type="Proteomes" id="UP000043699">
    <property type="component" value="Unassembled WGS sequence"/>
</dbReference>
<accession>A0A098EHA3</accession>
<evidence type="ECO:0000259" key="8">
    <source>
        <dbReference type="PROSITE" id="PS51459"/>
    </source>
</evidence>
<sequence>MSKYQHTSLYCYPDSDVLINLFDITDDEKLKELEKVYTLFRLSELKINPPKNPSNMEAFLEIHRYILQDVYPFAGELRREMISKGSSSFAHPQFIEPELHKIFQALEEEDYLKNLPRDEFISRLAYYLAELNALHPFREGNGRTTREFARQLAWNAGYQLDWEKIPGTAEIINAFVDSFNANNDKLESLLDEIISAKA</sequence>
<dbReference type="GO" id="GO:0005524">
    <property type="term" value="F:ATP binding"/>
    <property type="evidence" value="ECO:0007669"/>
    <property type="project" value="UniProtKB-KW"/>
</dbReference>
<comment type="catalytic activity">
    <reaction evidence="7">
        <text>L-tyrosyl-[protein] + ATP = O-(5'-adenylyl)-L-tyrosyl-[protein] + diphosphate</text>
        <dbReference type="Rhea" id="RHEA:54288"/>
        <dbReference type="Rhea" id="RHEA-COMP:10136"/>
        <dbReference type="Rhea" id="RHEA-COMP:13846"/>
        <dbReference type="ChEBI" id="CHEBI:30616"/>
        <dbReference type="ChEBI" id="CHEBI:33019"/>
        <dbReference type="ChEBI" id="CHEBI:46858"/>
        <dbReference type="ChEBI" id="CHEBI:83624"/>
        <dbReference type="EC" id="2.7.7.108"/>
    </reaction>
</comment>
<keyword evidence="2" id="KW-0548">Nucleotidyltransferase</keyword>
<dbReference type="GO" id="GO:0051302">
    <property type="term" value="P:regulation of cell division"/>
    <property type="evidence" value="ECO:0007669"/>
    <property type="project" value="TreeGrafter"/>
</dbReference>
<dbReference type="InterPro" id="IPR003812">
    <property type="entry name" value="Fido"/>
</dbReference>
<dbReference type="EC" id="2.7.7.108" evidence="5"/>
<organism evidence="9 10">
    <name type="scientific">Planococcus massiliensis</name>
    <dbReference type="NCBI Taxonomy" id="1499687"/>
    <lineage>
        <taxon>Bacteria</taxon>
        <taxon>Bacillati</taxon>
        <taxon>Bacillota</taxon>
        <taxon>Bacilli</taxon>
        <taxon>Bacillales</taxon>
        <taxon>Caryophanaceae</taxon>
        <taxon>Planococcus</taxon>
    </lineage>
</organism>
<evidence type="ECO:0000256" key="5">
    <source>
        <dbReference type="ARBA" id="ARBA00034531"/>
    </source>
</evidence>
<dbReference type="PANTHER" id="PTHR39560">
    <property type="entry name" value="PROTEIN ADENYLYLTRANSFERASE FIC-RELATED"/>
    <property type="match status" value="1"/>
</dbReference>
<dbReference type="Gene3D" id="1.10.3290.10">
    <property type="entry name" value="Fido-like domain"/>
    <property type="match status" value="1"/>
</dbReference>
<proteinExistence type="predicted"/>
<keyword evidence="1 9" id="KW-0808">Transferase</keyword>
<evidence type="ECO:0000313" key="10">
    <source>
        <dbReference type="Proteomes" id="UP000043699"/>
    </source>
</evidence>
<feature type="domain" description="Fido" evidence="8">
    <location>
        <begin position="54"/>
        <end position="195"/>
    </location>
</feature>
<name>A0A098EHA3_9BACL</name>
<dbReference type="GO" id="GO:0070733">
    <property type="term" value="F:AMPylase activity"/>
    <property type="evidence" value="ECO:0007669"/>
    <property type="project" value="UniProtKB-EC"/>
</dbReference>
<gene>
    <name evidence="9" type="primary">vbhT</name>
    <name evidence="9" type="ORF">BN1080_00561</name>
</gene>
<dbReference type="Pfam" id="PF02661">
    <property type="entry name" value="Fic"/>
    <property type="match status" value="1"/>
</dbReference>
<evidence type="ECO:0000256" key="2">
    <source>
        <dbReference type="ARBA" id="ARBA00022695"/>
    </source>
</evidence>
<dbReference type="SUPFAM" id="SSF140931">
    <property type="entry name" value="Fic-like"/>
    <property type="match status" value="1"/>
</dbReference>
<dbReference type="AlphaFoldDB" id="A0A098EHA3"/>
<evidence type="ECO:0000256" key="7">
    <source>
        <dbReference type="ARBA" id="ARBA00048696"/>
    </source>
</evidence>
<dbReference type="PROSITE" id="PS51459">
    <property type="entry name" value="FIDO"/>
    <property type="match status" value="1"/>
</dbReference>
<dbReference type="PANTHER" id="PTHR39560:SF1">
    <property type="entry name" value="PROTEIN ADENYLYLTRANSFERASE FIC-RELATED"/>
    <property type="match status" value="1"/>
</dbReference>
<dbReference type="OrthoDB" id="9813719at2"/>
<protein>
    <recommendedName>
        <fullName evidence="5">protein adenylyltransferase</fullName>
        <ecNumber evidence="5">2.7.7.108</ecNumber>
    </recommendedName>
</protein>